<evidence type="ECO:0000313" key="7">
    <source>
        <dbReference type="EMBL" id="KAK4257014.1"/>
    </source>
</evidence>
<accession>A0AAE1JPS7</accession>
<name>A0AAE1JPS7_9FABA</name>
<dbReference type="AlphaFoldDB" id="A0AAE1JPS7"/>
<keyword evidence="5" id="KW-0560">Oxidoreductase</keyword>
<keyword evidence="6" id="KW-0812">Transmembrane</keyword>
<feature type="binding site" description="axial binding residue" evidence="4">
    <location>
        <position position="447"/>
    </location>
    <ligand>
        <name>heme</name>
        <dbReference type="ChEBI" id="CHEBI:30413"/>
    </ligand>
    <ligandPart>
        <name>Fe</name>
        <dbReference type="ChEBI" id="CHEBI:18248"/>
    </ligandPart>
</feature>
<keyword evidence="4 5" id="KW-0349">Heme</keyword>
<dbReference type="GO" id="GO:0016705">
    <property type="term" value="F:oxidoreductase activity, acting on paired donors, with incorporation or reduction of molecular oxygen"/>
    <property type="evidence" value="ECO:0007669"/>
    <property type="project" value="InterPro"/>
</dbReference>
<evidence type="ECO:0000256" key="2">
    <source>
        <dbReference type="ARBA" id="ARBA00022723"/>
    </source>
</evidence>
<dbReference type="FunFam" id="1.10.630.10:FF:000011">
    <property type="entry name" value="Cytochrome P450 83B1"/>
    <property type="match status" value="1"/>
</dbReference>
<evidence type="ECO:0000256" key="4">
    <source>
        <dbReference type="PIRSR" id="PIRSR602401-1"/>
    </source>
</evidence>
<keyword evidence="6" id="KW-0472">Membrane</keyword>
<organism evidence="7 8">
    <name type="scientific">Acacia crassicarpa</name>
    <name type="common">northern wattle</name>
    <dbReference type="NCBI Taxonomy" id="499986"/>
    <lineage>
        <taxon>Eukaryota</taxon>
        <taxon>Viridiplantae</taxon>
        <taxon>Streptophyta</taxon>
        <taxon>Embryophyta</taxon>
        <taxon>Tracheophyta</taxon>
        <taxon>Spermatophyta</taxon>
        <taxon>Magnoliopsida</taxon>
        <taxon>eudicotyledons</taxon>
        <taxon>Gunneridae</taxon>
        <taxon>Pentapetalae</taxon>
        <taxon>rosids</taxon>
        <taxon>fabids</taxon>
        <taxon>Fabales</taxon>
        <taxon>Fabaceae</taxon>
        <taxon>Caesalpinioideae</taxon>
        <taxon>mimosoid clade</taxon>
        <taxon>Acacieae</taxon>
        <taxon>Acacia</taxon>
    </lineage>
</organism>
<keyword evidence="2 4" id="KW-0479">Metal-binding</keyword>
<dbReference type="PROSITE" id="PS00086">
    <property type="entry name" value="CYTOCHROME_P450"/>
    <property type="match status" value="1"/>
</dbReference>
<dbReference type="InterPro" id="IPR036396">
    <property type="entry name" value="Cyt_P450_sf"/>
</dbReference>
<gene>
    <name evidence="7" type="ORF">QN277_006661</name>
</gene>
<dbReference type="GO" id="GO:0004497">
    <property type="term" value="F:monooxygenase activity"/>
    <property type="evidence" value="ECO:0007669"/>
    <property type="project" value="UniProtKB-KW"/>
</dbReference>
<dbReference type="PANTHER" id="PTHR47955">
    <property type="entry name" value="CYTOCHROME P450 FAMILY 71 PROTEIN"/>
    <property type="match status" value="1"/>
</dbReference>
<keyword evidence="3 4" id="KW-0408">Iron</keyword>
<sequence length="505" mass="57462">MMASFLTSSIVQENTSWLLLILSIFFIVIFRWYSNSATTKTSLPSPPKFPVIGNLHQLGLYPHRTLHSLAQKYGSLMLLHFGKKPVLVLSSAEAVREVMKTHDLVFANRPKMKMSEILLYGSKDVAAAPYGEYWRQLRSISVLHLLSNKKVQSFRGVREEETAMMMEKIKHSCSANKSVNLSELFSSITNDVICRVALGRKYGEENGRNFMEILEKFLELLGTFVVGDYIPWLDWLGDVNGLYGRAHAVAKELDQFLEEVIEEHMTRPREADEDFVDVLLSIQRTSSIGFPIDRSVIKALILDMFSAGTHTTSTILEWTMTEMFRHPNAMKKLQDEVRNGKKDRAYEITEDDIDHMPYLNAVLKETLRLHPPIPLLVPRESMQDIKLLGHHIGAKTRVIVNAWAIGRDPTYWDNPQEFEPERFLNSSIDYKGHDFQLIPFGAGRRGCPGTQLAMVLNELVIANIFFHFDWSLPYGLKGKDLDMSETLGLTARRKISLLGVASPCN</sequence>
<dbReference type="InterPro" id="IPR017972">
    <property type="entry name" value="Cyt_P450_CS"/>
</dbReference>
<dbReference type="SUPFAM" id="SSF48264">
    <property type="entry name" value="Cytochrome P450"/>
    <property type="match status" value="1"/>
</dbReference>
<dbReference type="Proteomes" id="UP001293593">
    <property type="component" value="Unassembled WGS sequence"/>
</dbReference>
<evidence type="ECO:0000256" key="3">
    <source>
        <dbReference type="ARBA" id="ARBA00023004"/>
    </source>
</evidence>
<dbReference type="EMBL" id="JAWXYG010000012">
    <property type="protein sequence ID" value="KAK4257014.1"/>
    <property type="molecule type" value="Genomic_DNA"/>
</dbReference>
<keyword evidence="5" id="KW-0503">Monooxygenase</keyword>
<comment type="similarity">
    <text evidence="1 5">Belongs to the cytochrome P450 family.</text>
</comment>
<dbReference type="GO" id="GO:0020037">
    <property type="term" value="F:heme binding"/>
    <property type="evidence" value="ECO:0007669"/>
    <property type="project" value="InterPro"/>
</dbReference>
<dbReference type="InterPro" id="IPR001128">
    <property type="entry name" value="Cyt_P450"/>
</dbReference>
<dbReference type="InterPro" id="IPR002401">
    <property type="entry name" value="Cyt_P450_E_grp-I"/>
</dbReference>
<keyword evidence="8" id="KW-1185">Reference proteome</keyword>
<feature type="transmembrane region" description="Helical" evidence="6">
    <location>
        <begin position="15"/>
        <end position="33"/>
    </location>
</feature>
<comment type="cofactor">
    <cofactor evidence="4">
        <name>heme</name>
        <dbReference type="ChEBI" id="CHEBI:30413"/>
    </cofactor>
</comment>
<comment type="caution">
    <text evidence="7">The sequence shown here is derived from an EMBL/GenBank/DDBJ whole genome shotgun (WGS) entry which is preliminary data.</text>
</comment>
<evidence type="ECO:0000256" key="6">
    <source>
        <dbReference type="SAM" id="Phobius"/>
    </source>
</evidence>
<evidence type="ECO:0000256" key="1">
    <source>
        <dbReference type="ARBA" id="ARBA00010617"/>
    </source>
</evidence>
<proteinExistence type="inferred from homology"/>
<dbReference type="GO" id="GO:0005506">
    <property type="term" value="F:iron ion binding"/>
    <property type="evidence" value="ECO:0007669"/>
    <property type="project" value="InterPro"/>
</dbReference>
<dbReference type="CDD" id="cd11072">
    <property type="entry name" value="CYP71-like"/>
    <property type="match status" value="1"/>
</dbReference>
<reference evidence="7" key="1">
    <citation type="submission" date="2023-10" db="EMBL/GenBank/DDBJ databases">
        <title>Chromosome-level genome of the transformable northern wattle, Acacia crassicarpa.</title>
        <authorList>
            <person name="Massaro I."/>
            <person name="Sinha N.R."/>
            <person name="Poethig S."/>
            <person name="Leichty A.R."/>
        </authorList>
    </citation>
    <scope>NUCLEOTIDE SEQUENCE</scope>
    <source>
        <strain evidence="7">Acra3RX</strain>
        <tissue evidence="7">Leaf</tissue>
    </source>
</reference>
<evidence type="ECO:0008006" key="9">
    <source>
        <dbReference type="Google" id="ProtNLM"/>
    </source>
</evidence>
<evidence type="ECO:0000313" key="8">
    <source>
        <dbReference type="Proteomes" id="UP001293593"/>
    </source>
</evidence>
<dbReference type="Gene3D" id="1.10.630.10">
    <property type="entry name" value="Cytochrome P450"/>
    <property type="match status" value="1"/>
</dbReference>
<protein>
    <recommendedName>
        <fullName evidence="9">Cytochrome P450</fullName>
    </recommendedName>
</protein>
<dbReference type="PRINTS" id="PR00463">
    <property type="entry name" value="EP450I"/>
</dbReference>
<dbReference type="Pfam" id="PF00067">
    <property type="entry name" value="p450"/>
    <property type="match status" value="1"/>
</dbReference>
<dbReference type="PRINTS" id="PR00385">
    <property type="entry name" value="P450"/>
</dbReference>
<dbReference type="PANTHER" id="PTHR47955:SF15">
    <property type="entry name" value="CYTOCHROME P450 71A2-LIKE"/>
    <property type="match status" value="1"/>
</dbReference>
<evidence type="ECO:0000256" key="5">
    <source>
        <dbReference type="RuleBase" id="RU000461"/>
    </source>
</evidence>
<keyword evidence="6" id="KW-1133">Transmembrane helix</keyword>